<evidence type="ECO:0000256" key="2">
    <source>
        <dbReference type="SAM" id="MobiDB-lite"/>
    </source>
</evidence>
<reference evidence="3 4" key="1">
    <citation type="submission" date="2021-02" db="EMBL/GenBank/DDBJ databases">
        <title>Streptomyces spirodelae sp. nov., isolated from duckweed.</title>
        <authorList>
            <person name="Saimee Y."/>
            <person name="Duangmal K."/>
        </authorList>
    </citation>
    <scope>NUCLEOTIDE SEQUENCE [LARGE SCALE GENOMIC DNA]</scope>
    <source>
        <strain evidence="3 4">DSM 42105</strain>
    </source>
</reference>
<keyword evidence="4" id="KW-1185">Reference proteome</keyword>
<dbReference type="EMBL" id="JAFFZM010000003">
    <property type="protein sequence ID" value="MBO8197999.1"/>
    <property type="molecule type" value="Genomic_DNA"/>
</dbReference>
<evidence type="ECO:0000256" key="1">
    <source>
        <dbReference type="ARBA" id="ARBA00023002"/>
    </source>
</evidence>
<gene>
    <name evidence="3" type="ORF">JW613_06745</name>
</gene>
<dbReference type="Gene3D" id="3.10.20.440">
    <property type="entry name" value="2Fe-2S iron-sulphur cluster binding domain, sarcosine oxidase, alpha subunit, N-terminal domain"/>
    <property type="match status" value="1"/>
</dbReference>
<dbReference type="InterPro" id="IPR042204">
    <property type="entry name" value="2Fe-2S-bd_N"/>
</dbReference>
<sequence length="128" mass="13272">MSPRLVPVESDSTGRRDRPLRITVDGEPADGVEGQTVAGVLLVSGRLAWREGPSGAGRGVFCGIGVCFDCLVTVNGDRDVRACRRRAVDGDVVHTQSRARTGLCPGTPGTQAASRAEAQAGPQTGEGE</sequence>
<feature type="region of interest" description="Disordered" evidence="2">
    <location>
        <begin position="1"/>
        <end position="29"/>
    </location>
</feature>
<proteinExistence type="predicted"/>
<dbReference type="GeneID" id="96258301"/>
<comment type="caution">
    <text evidence="3">The sequence shown here is derived from an EMBL/GenBank/DDBJ whole genome shotgun (WGS) entry which is preliminary data.</text>
</comment>
<organism evidence="3 4">
    <name type="scientific">Streptomyces smyrnaeus</name>
    <dbReference type="NCBI Taxonomy" id="1387713"/>
    <lineage>
        <taxon>Bacteria</taxon>
        <taxon>Bacillati</taxon>
        <taxon>Actinomycetota</taxon>
        <taxon>Actinomycetes</taxon>
        <taxon>Kitasatosporales</taxon>
        <taxon>Streptomycetaceae</taxon>
        <taxon>Streptomyces</taxon>
    </lineage>
</organism>
<evidence type="ECO:0000313" key="3">
    <source>
        <dbReference type="EMBL" id="MBO8197999.1"/>
    </source>
</evidence>
<keyword evidence="1" id="KW-0560">Oxidoreductase</keyword>
<feature type="region of interest" description="Disordered" evidence="2">
    <location>
        <begin position="94"/>
        <end position="128"/>
    </location>
</feature>
<name>A0ABS3XRG0_9ACTN</name>
<protein>
    <submittedName>
        <fullName evidence="3">(2Fe-2S)-binding protein</fullName>
    </submittedName>
</protein>
<dbReference type="InterPro" id="IPR036010">
    <property type="entry name" value="2Fe-2S_ferredoxin-like_sf"/>
</dbReference>
<dbReference type="Pfam" id="PF13510">
    <property type="entry name" value="Fer2_4"/>
    <property type="match status" value="1"/>
</dbReference>
<accession>A0ABS3XRG0</accession>
<dbReference type="SUPFAM" id="SSF54292">
    <property type="entry name" value="2Fe-2S ferredoxin-like"/>
    <property type="match status" value="1"/>
</dbReference>
<dbReference type="RefSeq" id="WP_209209782.1">
    <property type="nucleotide sequence ID" value="NZ_JAFFZM010000003.1"/>
</dbReference>
<evidence type="ECO:0000313" key="4">
    <source>
        <dbReference type="Proteomes" id="UP000721954"/>
    </source>
</evidence>
<dbReference type="Proteomes" id="UP000721954">
    <property type="component" value="Unassembled WGS sequence"/>
</dbReference>